<reference evidence="9 10" key="1">
    <citation type="submission" date="2018-06" db="EMBL/GenBank/DDBJ databases">
        <title>Genomic Encyclopedia of Archaeal and Bacterial Type Strains, Phase II (KMG-II): from individual species to whole genera.</title>
        <authorList>
            <person name="Goeker M."/>
        </authorList>
    </citation>
    <scope>NUCLEOTIDE SEQUENCE [LARGE SCALE GENOMIC DNA]</scope>
    <source>
        <strain evidence="9 10">DSM 27372</strain>
    </source>
</reference>
<evidence type="ECO:0000313" key="10">
    <source>
        <dbReference type="Proteomes" id="UP000248198"/>
    </source>
</evidence>
<dbReference type="Pfam" id="PF07660">
    <property type="entry name" value="STN"/>
    <property type="match status" value="1"/>
</dbReference>
<dbReference type="Pfam" id="PF13715">
    <property type="entry name" value="CarbopepD_reg_2"/>
    <property type="match status" value="1"/>
</dbReference>
<dbReference type="SUPFAM" id="SSF49464">
    <property type="entry name" value="Carboxypeptidase regulatory domain-like"/>
    <property type="match status" value="1"/>
</dbReference>
<dbReference type="GO" id="GO:0009279">
    <property type="term" value="C:cell outer membrane"/>
    <property type="evidence" value="ECO:0007669"/>
    <property type="project" value="UniProtKB-SubCell"/>
</dbReference>
<comment type="subcellular location">
    <subcellularLocation>
        <location evidence="1 7">Cell outer membrane</location>
        <topology evidence="1 7">Multi-pass membrane protein</topology>
    </subcellularLocation>
</comment>
<dbReference type="Pfam" id="PF07715">
    <property type="entry name" value="Plug"/>
    <property type="match status" value="1"/>
</dbReference>
<protein>
    <submittedName>
        <fullName evidence="9">TonB-linked SusC/RagA family outer membrane protein</fullName>
    </submittedName>
</protein>
<comment type="similarity">
    <text evidence="7">Belongs to the TonB-dependent receptor family.</text>
</comment>
<evidence type="ECO:0000256" key="3">
    <source>
        <dbReference type="ARBA" id="ARBA00022452"/>
    </source>
</evidence>
<name>A0A318UCR0_9SPHI</name>
<dbReference type="NCBIfam" id="TIGR04057">
    <property type="entry name" value="SusC_RagA_signa"/>
    <property type="match status" value="1"/>
</dbReference>
<keyword evidence="5 7" id="KW-0472">Membrane</keyword>
<dbReference type="Proteomes" id="UP000248198">
    <property type="component" value="Unassembled WGS sequence"/>
</dbReference>
<dbReference type="InterPro" id="IPR037066">
    <property type="entry name" value="Plug_dom_sf"/>
</dbReference>
<gene>
    <name evidence="9" type="ORF">B0O44_104347</name>
</gene>
<dbReference type="OrthoDB" id="9768177at2"/>
<evidence type="ECO:0000313" key="9">
    <source>
        <dbReference type="EMBL" id="PYF74176.1"/>
    </source>
</evidence>
<evidence type="ECO:0000256" key="2">
    <source>
        <dbReference type="ARBA" id="ARBA00022448"/>
    </source>
</evidence>
<keyword evidence="10" id="KW-1185">Reference proteome</keyword>
<keyword evidence="3 7" id="KW-1134">Transmembrane beta strand</keyword>
<keyword evidence="4 7" id="KW-0812">Transmembrane</keyword>
<dbReference type="InterPro" id="IPR023997">
    <property type="entry name" value="TonB-dep_OMP_SusC/RagA_CS"/>
</dbReference>
<dbReference type="AlphaFoldDB" id="A0A318UCR0"/>
<sequence length="1177" mass="128737">MIIYDLFRSRPSAVYVPKQFFRIMRLIIMLMTVGILHVSAAGYGQRITLSEKNVSLEKLINKIRTQSGYDFLGDSKLILKAKPVNINVKDASIEEVLDICFEGQNLSYKLDNKIVVIKSKEKSAADVFVDAVRGMFLNIDVKGRIVDETGQPLSGASVLVKGTVKAVATDANGNFLLKNVDKNAILIIKFIGYAPKEVKATENMGNIQMEPDSQVLNEFIVVAYGTTKKGAFTGSAAKVSAEDLATRPVTNINSALAGSAPGIQVNAGTGQPGAAPSIRIRGIGSINASNDPLYIVDGIQYDGNIANLNTDDIENITVLKDAASSSLYGSSAANGVILITTKKGKSGKEQLSFRMMQGLVSRGVPEYDLVNAYQYYPLAWQAYRNSLVYPASASTPGLSLAAANAQATKDIKGLLMNNPFNVADNAIVGIDGLLNPDARLLYPDDLDWLKEVARTGNRSDYTMSLGGGTDKSDYYASLGYLNEKGYIIRSDYNRINGRINVNSRPMSWFKTGLNLSAALIKSNQADAGTSGSLVNPFNFSRGIGPIYPVYAHNPVTGDFLYDSRGDKVYDTGSLQGTSYGVPNRPSGASSGRHVLQETLLNSTIVKRNVLGGRTYGEITFLKDFKFTTNLGVDVTSYQFADYQNKLVGDGAPNGRARNTNTTTTSYTIEQLLNYNKSFGKHNVAVLLGHNNYAYNYKYMTGARNTQVVDDSKELVNFTTTTSLSSYTDNYHKEAYFTRVNYDYDGKYFLSGSFRRDGSSKWAPGRRWGSFYSVGGAWLINKEGFLADQTWLNSLKLRSSYGSVGNDGLTGYYIDREFYSLGYNNAVEPGILVGTLPNPTITWETNIQADAALEFAMFDNRLRGSFELFNRASDNLLFEVPLPLSSGYGIGGGTGVFAKNIGRMRNRGIEIQLGADIIKSKAFKWDMNINWTMVRNKITAMPEETPVIIDGTKQLAVGQSRYEFWLRQWAGVDPADGAGLYEINPLNLPSAADTRTINGQKYTSNSNNALYAYSGSALPKFDGSITNTFAYKDWSLSVQLNYGVGGKYYDGNYQGLMSYSSYGGSLHVDALKSWQQVGDPSGIPRLDVGRSSFYNATSTRFLIDASYLDMRAVTLGYNVPKPFIKKVGLSKLNVFASGENLFLVSKRKGLDPRQNFNGTNGNVYSPSRVVSLGINASF</sequence>
<dbReference type="InterPro" id="IPR011662">
    <property type="entry name" value="Secretin/TonB_short_N"/>
</dbReference>
<dbReference type="EMBL" id="QKLU01000004">
    <property type="protein sequence ID" value="PYF74176.1"/>
    <property type="molecule type" value="Genomic_DNA"/>
</dbReference>
<dbReference type="Gene3D" id="2.60.40.1120">
    <property type="entry name" value="Carboxypeptidase-like, regulatory domain"/>
    <property type="match status" value="1"/>
</dbReference>
<dbReference type="Gene3D" id="2.170.130.10">
    <property type="entry name" value="TonB-dependent receptor, plug domain"/>
    <property type="match status" value="1"/>
</dbReference>
<dbReference type="InterPro" id="IPR039426">
    <property type="entry name" value="TonB-dep_rcpt-like"/>
</dbReference>
<proteinExistence type="inferred from homology"/>
<organism evidence="9 10">
    <name type="scientific">Pedobacter nutrimenti</name>
    <dbReference type="NCBI Taxonomy" id="1241337"/>
    <lineage>
        <taxon>Bacteria</taxon>
        <taxon>Pseudomonadati</taxon>
        <taxon>Bacteroidota</taxon>
        <taxon>Sphingobacteriia</taxon>
        <taxon>Sphingobacteriales</taxon>
        <taxon>Sphingobacteriaceae</taxon>
        <taxon>Pedobacter</taxon>
    </lineage>
</organism>
<evidence type="ECO:0000256" key="7">
    <source>
        <dbReference type="PROSITE-ProRule" id="PRU01360"/>
    </source>
</evidence>
<comment type="caution">
    <text evidence="9">The sequence shown here is derived from an EMBL/GenBank/DDBJ whole genome shotgun (WGS) entry which is preliminary data.</text>
</comment>
<dbReference type="SUPFAM" id="SSF56935">
    <property type="entry name" value="Porins"/>
    <property type="match status" value="1"/>
</dbReference>
<dbReference type="NCBIfam" id="TIGR04056">
    <property type="entry name" value="OMP_RagA_SusC"/>
    <property type="match status" value="1"/>
</dbReference>
<accession>A0A318UCR0</accession>
<feature type="domain" description="Secretin/TonB short N-terminal" evidence="8">
    <location>
        <begin position="69"/>
        <end position="120"/>
    </location>
</feature>
<dbReference type="InterPro" id="IPR023996">
    <property type="entry name" value="TonB-dep_OMP_SusC/RagA"/>
</dbReference>
<evidence type="ECO:0000256" key="1">
    <source>
        <dbReference type="ARBA" id="ARBA00004571"/>
    </source>
</evidence>
<dbReference type="SMART" id="SM00965">
    <property type="entry name" value="STN"/>
    <property type="match status" value="1"/>
</dbReference>
<evidence type="ECO:0000256" key="5">
    <source>
        <dbReference type="ARBA" id="ARBA00023136"/>
    </source>
</evidence>
<dbReference type="Gene3D" id="2.40.170.20">
    <property type="entry name" value="TonB-dependent receptor, beta-barrel domain"/>
    <property type="match status" value="1"/>
</dbReference>
<dbReference type="InterPro" id="IPR012910">
    <property type="entry name" value="Plug_dom"/>
</dbReference>
<dbReference type="InterPro" id="IPR036942">
    <property type="entry name" value="Beta-barrel_TonB_sf"/>
</dbReference>
<evidence type="ECO:0000256" key="4">
    <source>
        <dbReference type="ARBA" id="ARBA00022692"/>
    </source>
</evidence>
<dbReference type="InterPro" id="IPR008969">
    <property type="entry name" value="CarboxyPept-like_regulatory"/>
</dbReference>
<dbReference type="PROSITE" id="PS52016">
    <property type="entry name" value="TONB_DEPENDENT_REC_3"/>
    <property type="match status" value="1"/>
</dbReference>
<evidence type="ECO:0000256" key="6">
    <source>
        <dbReference type="ARBA" id="ARBA00023237"/>
    </source>
</evidence>
<keyword evidence="2 7" id="KW-0813">Transport</keyword>
<keyword evidence="6 7" id="KW-0998">Cell outer membrane</keyword>
<evidence type="ECO:0000259" key="8">
    <source>
        <dbReference type="SMART" id="SM00965"/>
    </source>
</evidence>